<accession>A0AAX3MYS2</accession>
<dbReference type="EMBL" id="CP118101">
    <property type="protein sequence ID" value="WDH82745.1"/>
    <property type="molecule type" value="Genomic_DNA"/>
</dbReference>
<proteinExistence type="predicted"/>
<dbReference type="AlphaFoldDB" id="A0AAX3MYS2"/>
<evidence type="ECO:0000313" key="2">
    <source>
        <dbReference type="EMBL" id="WDI02489.1"/>
    </source>
</evidence>
<protein>
    <submittedName>
        <fullName evidence="1">Uncharacterized protein</fullName>
    </submittedName>
</protein>
<dbReference type="EMBL" id="CP118108">
    <property type="protein sequence ID" value="WDI02489.1"/>
    <property type="molecule type" value="Genomic_DNA"/>
</dbReference>
<evidence type="ECO:0000313" key="1">
    <source>
        <dbReference type="EMBL" id="WDH82745.1"/>
    </source>
</evidence>
<evidence type="ECO:0000313" key="3">
    <source>
        <dbReference type="Proteomes" id="UP001220962"/>
    </source>
</evidence>
<keyword evidence="4" id="KW-1185">Reference proteome</keyword>
<name>A0AAX3MYS2_9BACL</name>
<dbReference type="Proteomes" id="UP001221519">
    <property type="component" value="Chromosome"/>
</dbReference>
<organism evidence="1 3">
    <name type="scientific">Paenibacillus urinalis</name>
    <dbReference type="NCBI Taxonomy" id="521520"/>
    <lineage>
        <taxon>Bacteria</taxon>
        <taxon>Bacillati</taxon>
        <taxon>Bacillota</taxon>
        <taxon>Bacilli</taxon>
        <taxon>Bacillales</taxon>
        <taxon>Paenibacillaceae</taxon>
        <taxon>Paenibacillus</taxon>
    </lineage>
</organism>
<evidence type="ECO:0000313" key="4">
    <source>
        <dbReference type="Proteomes" id="UP001221519"/>
    </source>
</evidence>
<dbReference type="RefSeq" id="WP_047914161.1">
    <property type="nucleotide sequence ID" value="NZ_CP118101.1"/>
</dbReference>
<reference evidence="1 4" key="1">
    <citation type="submission" date="2023-02" db="EMBL/GenBank/DDBJ databases">
        <title>Pathogen: clinical or host-associated sample.</title>
        <authorList>
            <person name="Hergert J."/>
            <person name="Casey R."/>
            <person name="Wagner J."/>
            <person name="Young E.L."/>
            <person name="Oakeson K.F."/>
        </authorList>
    </citation>
    <scope>NUCLEOTIDE SEQUENCE</scope>
    <source>
        <strain evidence="2 4">2022CK-00829</strain>
        <strain evidence="1">2022CK-00830</strain>
    </source>
</reference>
<sequence>MRHDIERLTQPYQFQHHLEQAIPVQVYDHGNHVEIGCITTYDEPFVEINGALFNRSYHQFISRPGY</sequence>
<dbReference type="Proteomes" id="UP001220962">
    <property type="component" value="Chromosome"/>
</dbReference>
<gene>
    <name evidence="1" type="ORF">PUW23_00190</name>
    <name evidence="2" type="ORF">PUW25_00190</name>
</gene>